<dbReference type="OrthoDB" id="9800872at2"/>
<evidence type="ECO:0000313" key="2">
    <source>
        <dbReference type="EMBL" id="SHF18188.1"/>
    </source>
</evidence>
<feature type="domain" description="Rhodanese" evidence="1">
    <location>
        <begin position="15"/>
        <end position="98"/>
    </location>
</feature>
<dbReference type="InterPro" id="IPR036873">
    <property type="entry name" value="Rhodanese-like_dom_sf"/>
</dbReference>
<evidence type="ECO:0000313" key="3">
    <source>
        <dbReference type="Proteomes" id="UP000184128"/>
    </source>
</evidence>
<proteinExistence type="predicted"/>
<dbReference type="Gene3D" id="3.40.250.10">
    <property type="entry name" value="Rhodanese-like domain"/>
    <property type="match status" value="1"/>
</dbReference>
<keyword evidence="3" id="KW-1185">Reference proteome</keyword>
<name>A0A1M4ZJN0_9LACT</name>
<dbReference type="STRING" id="1121025.SAMN02745249_01981"/>
<dbReference type="InterPro" id="IPR001307">
    <property type="entry name" value="Thiosulphate_STrfase_CS"/>
</dbReference>
<organism evidence="2 3">
    <name type="scientific">Atopostipes suicloacalis DSM 15692</name>
    <dbReference type="NCBI Taxonomy" id="1121025"/>
    <lineage>
        <taxon>Bacteria</taxon>
        <taxon>Bacillati</taxon>
        <taxon>Bacillota</taxon>
        <taxon>Bacilli</taxon>
        <taxon>Lactobacillales</taxon>
        <taxon>Carnobacteriaceae</taxon>
        <taxon>Atopostipes</taxon>
    </lineage>
</organism>
<dbReference type="PROSITE" id="PS00380">
    <property type="entry name" value="RHODANESE_1"/>
    <property type="match status" value="1"/>
</dbReference>
<dbReference type="InterPro" id="IPR050229">
    <property type="entry name" value="GlpE_sulfurtransferase"/>
</dbReference>
<evidence type="ECO:0000259" key="1">
    <source>
        <dbReference type="PROSITE" id="PS50206"/>
    </source>
</evidence>
<dbReference type="SUPFAM" id="SSF52821">
    <property type="entry name" value="Rhodanese/Cell cycle control phosphatase"/>
    <property type="match status" value="1"/>
</dbReference>
<sequence>MYKSIDSSDFKKILNEKQIHVVDVREQDEYDAGHIPGASHLPLSGFPENVKELSKDKKHYLICASGGRSSMACNQLDAAGFDVVNVEGGMMQWRGDIE</sequence>
<accession>A0A1M4ZJN0</accession>
<dbReference type="Pfam" id="PF00581">
    <property type="entry name" value="Rhodanese"/>
    <property type="match status" value="1"/>
</dbReference>
<dbReference type="AlphaFoldDB" id="A0A1M4ZJN0"/>
<dbReference type="RefSeq" id="WP_073298643.1">
    <property type="nucleotide sequence ID" value="NZ_FQUF01000040.1"/>
</dbReference>
<dbReference type="SMART" id="SM00450">
    <property type="entry name" value="RHOD"/>
    <property type="match status" value="1"/>
</dbReference>
<dbReference type="EMBL" id="FQUF01000040">
    <property type="protein sequence ID" value="SHF18188.1"/>
    <property type="molecule type" value="Genomic_DNA"/>
</dbReference>
<gene>
    <name evidence="2" type="ORF">SAMN02745249_01981</name>
</gene>
<dbReference type="PROSITE" id="PS50206">
    <property type="entry name" value="RHODANESE_3"/>
    <property type="match status" value="1"/>
</dbReference>
<dbReference type="InterPro" id="IPR001763">
    <property type="entry name" value="Rhodanese-like_dom"/>
</dbReference>
<reference evidence="2 3" key="1">
    <citation type="submission" date="2016-11" db="EMBL/GenBank/DDBJ databases">
        <authorList>
            <person name="Jaros S."/>
            <person name="Januszkiewicz K."/>
            <person name="Wedrychowicz H."/>
        </authorList>
    </citation>
    <scope>NUCLEOTIDE SEQUENCE [LARGE SCALE GENOMIC DNA]</scope>
    <source>
        <strain evidence="2 3">DSM 15692</strain>
    </source>
</reference>
<protein>
    <submittedName>
        <fullName evidence="2">Rhodanese-related sulfurtransferase</fullName>
    </submittedName>
</protein>
<dbReference type="Proteomes" id="UP000184128">
    <property type="component" value="Unassembled WGS sequence"/>
</dbReference>
<dbReference type="PANTHER" id="PTHR43031:SF17">
    <property type="entry name" value="SULFURTRANSFERASE YTWF-RELATED"/>
    <property type="match status" value="1"/>
</dbReference>
<dbReference type="CDD" id="cd00158">
    <property type="entry name" value="RHOD"/>
    <property type="match status" value="1"/>
</dbReference>
<dbReference type="PANTHER" id="PTHR43031">
    <property type="entry name" value="FAD-DEPENDENT OXIDOREDUCTASE"/>
    <property type="match status" value="1"/>
</dbReference>
<dbReference type="GO" id="GO:0004792">
    <property type="term" value="F:thiosulfate-cyanide sulfurtransferase activity"/>
    <property type="evidence" value="ECO:0007669"/>
    <property type="project" value="InterPro"/>
</dbReference>
<keyword evidence="2" id="KW-0808">Transferase</keyword>